<keyword evidence="7 8" id="KW-0472">Membrane</keyword>
<evidence type="ECO:0000256" key="3">
    <source>
        <dbReference type="ARBA" id="ARBA00022475"/>
    </source>
</evidence>
<keyword evidence="4 8" id="KW-0812">Transmembrane</keyword>
<evidence type="ECO:0000256" key="2">
    <source>
        <dbReference type="ARBA" id="ARBA00007776"/>
    </source>
</evidence>
<dbReference type="Pfam" id="PF04093">
    <property type="entry name" value="MreD"/>
    <property type="match status" value="1"/>
</dbReference>
<dbReference type="Proteomes" id="UP000272771">
    <property type="component" value="Chromosome"/>
</dbReference>
<dbReference type="InterPro" id="IPR007227">
    <property type="entry name" value="Cell_shape_determining_MreD"/>
</dbReference>
<dbReference type="GO" id="GO:0005886">
    <property type="term" value="C:plasma membrane"/>
    <property type="evidence" value="ECO:0007669"/>
    <property type="project" value="UniProtKB-SubCell"/>
</dbReference>
<dbReference type="KEGG" id="nwe:SAMEA3174300_0718"/>
<keyword evidence="10" id="KW-1185">Reference proteome</keyword>
<dbReference type="OrthoDB" id="5297408at2"/>
<evidence type="ECO:0000256" key="4">
    <source>
        <dbReference type="ARBA" id="ARBA00022692"/>
    </source>
</evidence>
<dbReference type="STRING" id="28091.SAMEA3174300_00718"/>
<dbReference type="AlphaFoldDB" id="A0A3S5A6R8"/>
<gene>
    <name evidence="9" type="primary">mreD</name>
    <name evidence="9" type="ORF">NCTC12742_00062</name>
</gene>
<dbReference type="EMBL" id="LR134533">
    <property type="protein sequence ID" value="VEJ49168.1"/>
    <property type="molecule type" value="Genomic_DNA"/>
</dbReference>
<evidence type="ECO:0000256" key="8">
    <source>
        <dbReference type="SAM" id="Phobius"/>
    </source>
</evidence>
<evidence type="ECO:0000256" key="6">
    <source>
        <dbReference type="ARBA" id="ARBA00022989"/>
    </source>
</evidence>
<feature type="transmembrane region" description="Helical" evidence="8">
    <location>
        <begin position="99"/>
        <end position="127"/>
    </location>
</feature>
<evidence type="ECO:0000256" key="7">
    <source>
        <dbReference type="ARBA" id="ARBA00023136"/>
    </source>
</evidence>
<sequence length="167" mass="19195">MTDFEDFHNRIPKKIITLSFVLTMLLDFMPFPHDIFFWIPQFTALMLLYWVINRPHSVGVGIAFIVGLLVDVGTASPVGQHALSYMLITFLTQQQQRQITLYSYGFQAIAVLIALLANQIILMLIQLIHSHRFSGWLDFSAPFVGAFLWPLLSKIMLAVLNSRHIYR</sequence>
<name>A0A3S5A6R8_9NEIS</name>
<dbReference type="InterPro" id="IPR026034">
    <property type="entry name" value="MreD_proteobac"/>
</dbReference>
<dbReference type="PIRSF" id="PIRSF018472">
    <property type="entry name" value="MreD_proteobac"/>
    <property type="match status" value="1"/>
</dbReference>
<evidence type="ECO:0000313" key="10">
    <source>
        <dbReference type="Proteomes" id="UP000272771"/>
    </source>
</evidence>
<proteinExistence type="inferred from homology"/>
<dbReference type="GO" id="GO:0008360">
    <property type="term" value="P:regulation of cell shape"/>
    <property type="evidence" value="ECO:0007669"/>
    <property type="project" value="UniProtKB-KW"/>
</dbReference>
<evidence type="ECO:0000256" key="1">
    <source>
        <dbReference type="ARBA" id="ARBA00004651"/>
    </source>
</evidence>
<protein>
    <submittedName>
        <fullName evidence="9">Rod shape-determining protein mreD</fullName>
    </submittedName>
</protein>
<dbReference type="RefSeq" id="WP_036494156.1">
    <property type="nucleotide sequence ID" value="NZ_CAUJRG010000003.1"/>
</dbReference>
<evidence type="ECO:0000256" key="5">
    <source>
        <dbReference type="ARBA" id="ARBA00022960"/>
    </source>
</evidence>
<evidence type="ECO:0000313" key="9">
    <source>
        <dbReference type="EMBL" id="VEJ49168.1"/>
    </source>
</evidence>
<dbReference type="PANTHER" id="PTHR37484:SF1">
    <property type="entry name" value="ROD SHAPE-DETERMINING PROTEIN MRED"/>
    <property type="match status" value="1"/>
</dbReference>
<organism evidence="9 10">
    <name type="scientific">Neisseria weaveri</name>
    <dbReference type="NCBI Taxonomy" id="28091"/>
    <lineage>
        <taxon>Bacteria</taxon>
        <taxon>Pseudomonadati</taxon>
        <taxon>Pseudomonadota</taxon>
        <taxon>Betaproteobacteria</taxon>
        <taxon>Neisseriales</taxon>
        <taxon>Neisseriaceae</taxon>
        <taxon>Neisseria</taxon>
    </lineage>
</organism>
<keyword evidence="3" id="KW-1003">Cell membrane</keyword>
<comment type="similarity">
    <text evidence="2">Belongs to the MreD family.</text>
</comment>
<keyword evidence="5" id="KW-0133">Cell shape</keyword>
<reference evidence="9 10" key="1">
    <citation type="submission" date="2018-12" db="EMBL/GenBank/DDBJ databases">
        <authorList>
            <consortium name="Pathogen Informatics"/>
        </authorList>
    </citation>
    <scope>NUCLEOTIDE SEQUENCE [LARGE SCALE GENOMIC DNA]</scope>
    <source>
        <strain evidence="9 10">NCTC12742</strain>
    </source>
</reference>
<feature type="transmembrane region" description="Helical" evidence="8">
    <location>
        <begin position="58"/>
        <end position="78"/>
    </location>
</feature>
<comment type="subcellular location">
    <subcellularLocation>
        <location evidence="1">Cell membrane</location>
        <topology evidence="1">Multi-pass membrane protein</topology>
    </subcellularLocation>
</comment>
<accession>A0A3S5A6R8</accession>
<keyword evidence="6 8" id="KW-1133">Transmembrane helix</keyword>
<dbReference type="NCBIfam" id="TIGR03426">
    <property type="entry name" value="shape_MreD"/>
    <property type="match status" value="1"/>
</dbReference>
<feature type="transmembrane region" description="Helical" evidence="8">
    <location>
        <begin position="139"/>
        <end position="160"/>
    </location>
</feature>
<dbReference type="PANTHER" id="PTHR37484">
    <property type="entry name" value="ROD SHAPE-DETERMINING PROTEIN MRED"/>
    <property type="match status" value="1"/>
</dbReference>